<dbReference type="EMBL" id="QWFX01000012">
    <property type="protein sequence ID" value="RIJ29259.1"/>
    <property type="molecule type" value="Genomic_DNA"/>
</dbReference>
<evidence type="ECO:0000256" key="3">
    <source>
        <dbReference type="ARBA" id="ARBA00022452"/>
    </source>
</evidence>
<dbReference type="InterPro" id="IPR039426">
    <property type="entry name" value="TonB-dep_rcpt-like"/>
</dbReference>
<evidence type="ECO:0000256" key="9">
    <source>
        <dbReference type="ARBA" id="ARBA00023136"/>
    </source>
</evidence>
<gene>
    <name evidence="15" type="ORF">D1223_09935</name>
</gene>
<dbReference type="SUPFAM" id="SSF56935">
    <property type="entry name" value="Porins"/>
    <property type="match status" value="1"/>
</dbReference>
<keyword evidence="6" id="KW-0408">Iron</keyword>
<sequence length="783" mass="84688">MESIHLDEKLDEASLPGGYSMLHNRLAITASCIALGTCLATPASAQDTADDTERKLDTIMVSATKRPETLQDVPVAVSARSGEDLENSGVSSIEGLATLVPSLTFTQSSNELNSSVRIRGVGTEVFSSGVEPSVSFVVDDVVLARQGQGFQDLVDVERVEVLRGPQSTLFGKNASAGVIAVTTQAPTNTLSGKIDATVAEGEEYALRGTVSGPITDTVLGRLTAFTKSQKGHIENVSDGRDLNGYDNWGVRGKLLVQPSNALDLTFIADFRDTEQDCCAYQIRDTSTALNPVVGATLDALLDPVVASPENNQTKLNAPVYNNSEQWGLSGKAEYRFDNGFTFTSITAFREWDFENNIDVDALDFEDPIAGVITFDLNSGQTSLSQTSQEFRLASPQWDKFDYVLGVYLFQLDLDRSFRRRIEALTGLGVVGQSGQFNGSVGNRNYAAFASGNYRFGQGTTLFGGLRVINETLDYRVFRDPTNTLLPGDFPLGGSAGTPADIDGDTSDTALVGNIGVRQEWSDSVMTYLRYARGYKGRAFDVIFTAPQSTEYVDAEVSDSYEAGLKVQTPNGRLQFNAAAFWTEYDDFQAQERDVAASTIVVANAGKVSTKGIELDASALLTDNTLLQGGIAYTDATVESFPFAQCYRGQTPAEGCVDGAQDLSGEELPNSPDWRFTASLRQDIPLASMPFDGFFQLDGSWQSDVQFQLDQNPNTTQDGYGLLHLSAGITADDGGWTASVFVRNLLDETYASNVFADPLYAGVISQYLPRDFERYVGARLTASF</sequence>
<evidence type="ECO:0000256" key="6">
    <source>
        <dbReference type="ARBA" id="ARBA00023004"/>
    </source>
</evidence>
<dbReference type="InterPro" id="IPR012910">
    <property type="entry name" value="Plug_dom"/>
</dbReference>
<keyword evidence="15" id="KW-0675">Receptor</keyword>
<dbReference type="Gene3D" id="2.40.170.20">
    <property type="entry name" value="TonB-dependent receptor, beta-barrel domain"/>
    <property type="match status" value="1"/>
</dbReference>
<comment type="similarity">
    <text evidence="11 12">Belongs to the TonB-dependent receptor family.</text>
</comment>
<proteinExistence type="inferred from homology"/>
<keyword evidence="10 11" id="KW-0998">Cell outer membrane</keyword>
<keyword evidence="3 11" id="KW-1134">Transmembrane beta strand</keyword>
<evidence type="ECO:0000256" key="5">
    <source>
        <dbReference type="ARBA" id="ARBA00022692"/>
    </source>
</evidence>
<feature type="domain" description="TonB-dependent receptor plug" evidence="14">
    <location>
        <begin position="70"/>
        <end position="178"/>
    </location>
</feature>
<evidence type="ECO:0000256" key="2">
    <source>
        <dbReference type="ARBA" id="ARBA00022448"/>
    </source>
</evidence>
<protein>
    <submittedName>
        <fullName evidence="15">TonB-dependent receptor</fullName>
    </submittedName>
</protein>
<evidence type="ECO:0000256" key="10">
    <source>
        <dbReference type="ARBA" id="ARBA00023237"/>
    </source>
</evidence>
<dbReference type="InterPro" id="IPR036942">
    <property type="entry name" value="Beta-barrel_TonB_sf"/>
</dbReference>
<reference evidence="15 16" key="1">
    <citation type="submission" date="2018-08" db="EMBL/GenBank/DDBJ databases">
        <title>Henriciella mobilis sp. nov., isolated from seawater.</title>
        <authorList>
            <person name="Cheng H."/>
            <person name="Wu Y.-H."/>
            <person name="Xu X.-W."/>
            <person name="Guo L.-L."/>
        </authorList>
    </citation>
    <scope>NUCLEOTIDE SEQUENCE [LARGE SCALE GENOMIC DNA]</scope>
    <source>
        <strain evidence="15 16">JN25</strain>
    </source>
</reference>
<dbReference type="AlphaFoldDB" id="A0A399RHP3"/>
<evidence type="ECO:0000259" key="13">
    <source>
        <dbReference type="Pfam" id="PF00593"/>
    </source>
</evidence>
<keyword evidence="5 11" id="KW-0812">Transmembrane</keyword>
<organism evidence="15 16">
    <name type="scientific">Henriciella mobilis</name>
    <dbReference type="NCBI Taxonomy" id="2305467"/>
    <lineage>
        <taxon>Bacteria</taxon>
        <taxon>Pseudomonadati</taxon>
        <taxon>Pseudomonadota</taxon>
        <taxon>Alphaproteobacteria</taxon>
        <taxon>Hyphomonadales</taxon>
        <taxon>Hyphomonadaceae</taxon>
        <taxon>Henriciella</taxon>
    </lineage>
</organism>
<keyword evidence="9 11" id="KW-0472">Membrane</keyword>
<comment type="subcellular location">
    <subcellularLocation>
        <location evidence="1 11">Cell outer membrane</location>
        <topology evidence="1 11">Multi-pass membrane protein</topology>
    </subcellularLocation>
</comment>
<feature type="domain" description="TonB-dependent receptor-like beta-barrel" evidence="13">
    <location>
        <begin position="309"/>
        <end position="744"/>
    </location>
</feature>
<dbReference type="PANTHER" id="PTHR32552:SF81">
    <property type="entry name" value="TONB-DEPENDENT OUTER MEMBRANE RECEPTOR"/>
    <property type="match status" value="1"/>
</dbReference>
<dbReference type="GO" id="GO:0006826">
    <property type="term" value="P:iron ion transport"/>
    <property type="evidence" value="ECO:0007669"/>
    <property type="project" value="UniProtKB-KW"/>
</dbReference>
<dbReference type="Pfam" id="PF07715">
    <property type="entry name" value="Plug"/>
    <property type="match status" value="1"/>
</dbReference>
<keyword evidence="7" id="KW-0406">Ion transport</keyword>
<evidence type="ECO:0000256" key="11">
    <source>
        <dbReference type="PROSITE-ProRule" id="PRU01360"/>
    </source>
</evidence>
<evidence type="ECO:0000313" key="15">
    <source>
        <dbReference type="EMBL" id="RIJ29259.1"/>
    </source>
</evidence>
<evidence type="ECO:0000256" key="8">
    <source>
        <dbReference type="ARBA" id="ARBA00023077"/>
    </source>
</evidence>
<name>A0A399RHP3_9PROT</name>
<dbReference type="Proteomes" id="UP000266385">
    <property type="component" value="Unassembled WGS sequence"/>
</dbReference>
<dbReference type="PANTHER" id="PTHR32552">
    <property type="entry name" value="FERRICHROME IRON RECEPTOR-RELATED"/>
    <property type="match status" value="1"/>
</dbReference>
<keyword evidence="8 12" id="KW-0798">TonB box</keyword>
<evidence type="ECO:0000259" key="14">
    <source>
        <dbReference type="Pfam" id="PF07715"/>
    </source>
</evidence>
<evidence type="ECO:0000256" key="7">
    <source>
        <dbReference type="ARBA" id="ARBA00023065"/>
    </source>
</evidence>
<evidence type="ECO:0000256" key="1">
    <source>
        <dbReference type="ARBA" id="ARBA00004571"/>
    </source>
</evidence>
<dbReference type="GO" id="GO:0009279">
    <property type="term" value="C:cell outer membrane"/>
    <property type="evidence" value="ECO:0007669"/>
    <property type="project" value="UniProtKB-SubCell"/>
</dbReference>
<keyword evidence="16" id="KW-1185">Reference proteome</keyword>
<accession>A0A399RHP3</accession>
<keyword evidence="4" id="KW-0410">Iron transport</keyword>
<evidence type="ECO:0000256" key="4">
    <source>
        <dbReference type="ARBA" id="ARBA00022496"/>
    </source>
</evidence>
<dbReference type="PROSITE" id="PS52016">
    <property type="entry name" value="TONB_DEPENDENT_REC_3"/>
    <property type="match status" value="1"/>
</dbReference>
<evidence type="ECO:0000313" key="16">
    <source>
        <dbReference type="Proteomes" id="UP000266385"/>
    </source>
</evidence>
<comment type="caution">
    <text evidence="15">The sequence shown here is derived from an EMBL/GenBank/DDBJ whole genome shotgun (WGS) entry which is preliminary data.</text>
</comment>
<dbReference type="Pfam" id="PF00593">
    <property type="entry name" value="TonB_dep_Rec_b-barrel"/>
    <property type="match status" value="1"/>
</dbReference>
<dbReference type="InterPro" id="IPR000531">
    <property type="entry name" value="Beta-barrel_TonB"/>
</dbReference>
<keyword evidence="2 11" id="KW-0813">Transport</keyword>
<evidence type="ECO:0000256" key="12">
    <source>
        <dbReference type="RuleBase" id="RU003357"/>
    </source>
</evidence>